<proteinExistence type="predicted"/>
<sequence>MLHANLKKGTIVWRWDDRTNKGRYWLIVHSTSKKVWDIAIYTNGDTGLRNLGPGRRRHYFSLRPMGVDAADFKNQSSTHDYVSIDCMNRDDRQIVGKPMRSTMIARFTEVFEHDINKEGLRVVGAIAEKDVVFAVGKAWDYIKK</sequence>
<comment type="caution">
    <text evidence="1">The sequence shown here is derived from an EMBL/GenBank/DDBJ whole genome shotgun (WGS) entry which is preliminary data.</text>
</comment>
<name>A0A4U0X8Z9_9PEZI</name>
<reference evidence="1 2" key="1">
    <citation type="submission" date="2017-03" db="EMBL/GenBank/DDBJ databases">
        <title>Genomes of endolithic fungi from Antarctica.</title>
        <authorList>
            <person name="Coleine C."/>
            <person name="Masonjones S."/>
            <person name="Stajich J.E."/>
        </authorList>
    </citation>
    <scope>NUCLEOTIDE SEQUENCE [LARGE SCALE GENOMIC DNA]</scope>
    <source>
        <strain evidence="1 2">CCFEE 5184</strain>
    </source>
</reference>
<dbReference type="Proteomes" id="UP000309340">
    <property type="component" value="Unassembled WGS sequence"/>
</dbReference>
<organism evidence="1 2">
    <name type="scientific">Friedmanniomyces simplex</name>
    <dbReference type="NCBI Taxonomy" id="329884"/>
    <lineage>
        <taxon>Eukaryota</taxon>
        <taxon>Fungi</taxon>
        <taxon>Dikarya</taxon>
        <taxon>Ascomycota</taxon>
        <taxon>Pezizomycotina</taxon>
        <taxon>Dothideomycetes</taxon>
        <taxon>Dothideomycetidae</taxon>
        <taxon>Mycosphaerellales</taxon>
        <taxon>Teratosphaeriaceae</taxon>
        <taxon>Friedmanniomyces</taxon>
    </lineage>
</organism>
<accession>A0A4U0X8Z9</accession>
<evidence type="ECO:0000313" key="2">
    <source>
        <dbReference type="Proteomes" id="UP000309340"/>
    </source>
</evidence>
<dbReference type="OrthoDB" id="3881872at2759"/>
<keyword evidence="2" id="KW-1185">Reference proteome</keyword>
<evidence type="ECO:0000313" key="1">
    <source>
        <dbReference type="EMBL" id="TKA72257.1"/>
    </source>
</evidence>
<dbReference type="EMBL" id="NAJQ01000317">
    <property type="protein sequence ID" value="TKA72257.1"/>
    <property type="molecule type" value="Genomic_DNA"/>
</dbReference>
<protein>
    <submittedName>
        <fullName evidence="1">Uncharacterized protein</fullName>
    </submittedName>
</protein>
<gene>
    <name evidence="1" type="ORF">B0A55_06819</name>
</gene>
<dbReference type="AlphaFoldDB" id="A0A4U0X8Z9"/>